<feature type="region of interest" description="Disordered" evidence="1">
    <location>
        <begin position="34"/>
        <end position="56"/>
    </location>
</feature>
<organism evidence="4 5">
    <name type="scientific">Streptomyces rubiginosohelvolus</name>
    <dbReference type="NCBI Taxonomy" id="67362"/>
    <lineage>
        <taxon>Bacteria</taxon>
        <taxon>Bacillati</taxon>
        <taxon>Actinomycetota</taxon>
        <taxon>Actinomycetes</taxon>
        <taxon>Kitasatosporales</taxon>
        <taxon>Streptomycetaceae</taxon>
        <taxon>Streptomyces</taxon>
    </lineage>
</organism>
<keyword evidence="2" id="KW-0472">Membrane</keyword>
<evidence type="ECO:0000256" key="1">
    <source>
        <dbReference type="SAM" id="MobiDB-lite"/>
    </source>
</evidence>
<proteinExistence type="predicted"/>
<dbReference type="Proteomes" id="UP000624183">
    <property type="component" value="Unassembled WGS sequence"/>
</dbReference>
<reference evidence="5" key="1">
    <citation type="journal article" date="2019" name="Int. J. Syst. Evol. Microbiol.">
        <title>The Global Catalogue of Microorganisms (GCM) 10K type strain sequencing project: providing services to taxonomists for standard genome sequencing and annotation.</title>
        <authorList>
            <consortium name="The Broad Institute Genomics Platform"/>
            <consortium name="The Broad Institute Genome Sequencing Center for Infectious Disease"/>
            <person name="Wu L."/>
            <person name="Ma J."/>
        </authorList>
    </citation>
    <scope>NUCLEOTIDE SEQUENCE [LARGE SCALE GENOMIC DNA]</scope>
    <source>
        <strain evidence="5">JCM 4602</strain>
    </source>
</reference>
<accession>A0ABQ3BHY4</accession>
<evidence type="ECO:0000313" key="5">
    <source>
        <dbReference type="Proteomes" id="UP000624183"/>
    </source>
</evidence>
<comment type="caution">
    <text evidence="4">The sequence shown here is derived from an EMBL/GenBank/DDBJ whole genome shotgun (WGS) entry which is preliminary data.</text>
</comment>
<keyword evidence="5" id="KW-1185">Reference proteome</keyword>
<evidence type="ECO:0000256" key="3">
    <source>
        <dbReference type="SAM" id="SignalP"/>
    </source>
</evidence>
<keyword evidence="3" id="KW-0732">Signal</keyword>
<dbReference type="EMBL" id="BMUW01000002">
    <property type="protein sequence ID" value="GGZ42203.1"/>
    <property type="molecule type" value="Genomic_DNA"/>
</dbReference>
<feature type="chain" id="PRO_5047481422" description="Integral membrane protein" evidence="3">
    <location>
        <begin position="21"/>
        <end position="126"/>
    </location>
</feature>
<feature type="transmembrane region" description="Helical" evidence="2">
    <location>
        <begin position="73"/>
        <end position="93"/>
    </location>
</feature>
<keyword evidence="2" id="KW-0812">Transmembrane</keyword>
<keyword evidence="2" id="KW-1133">Transmembrane helix</keyword>
<sequence length="126" mass="13106">MVLALLVPLGAAPGSVMALADEAGAKANTYAYGPRGVQRVPPPSRSPGRTKGMKMSEPHVGWTMEQRAAVKRYVQFAAAFAVAGVALSVFLIVSGNSGGWALLGIIGCISVIGYFFIQRGKNGQAQ</sequence>
<gene>
    <name evidence="4" type="ORF">GCM10010328_15100</name>
</gene>
<feature type="signal peptide" evidence="3">
    <location>
        <begin position="1"/>
        <end position="20"/>
    </location>
</feature>
<protein>
    <recommendedName>
        <fullName evidence="6">Integral membrane protein</fullName>
    </recommendedName>
</protein>
<evidence type="ECO:0008006" key="6">
    <source>
        <dbReference type="Google" id="ProtNLM"/>
    </source>
</evidence>
<evidence type="ECO:0000313" key="4">
    <source>
        <dbReference type="EMBL" id="GGZ42203.1"/>
    </source>
</evidence>
<evidence type="ECO:0000256" key="2">
    <source>
        <dbReference type="SAM" id="Phobius"/>
    </source>
</evidence>
<name>A0ABQ3BHY4_9ACTN</name>
<feature type="transmembrane region" description="Helical" evidence="2">
    <location>
        <begin position="100"/>
        <end position="117"/>
    </location>
</feature>